<dbReference type="InterPro" id="IPR027417">
    <property type="entry name" value="P-loop_NTPase"/>
</dbReference>
<evidence type="ECO:0000256" key="5">
    <source>
        <dbReference type="ARBA" id="ARBA00022840"/>
    </source>
</evidence>
<keyword evidence="7" id="KW-0234">DNA repair</keyword>
<dbReference type="OrthoDB" id="9804325at2"/>
<dbReference type="GO" id="GO:0005524">
    <property type="term" value="F:ATP binding"/>
    <property type="evidence" value="ECO:0007669"/>
    <property type="project" value="UniProtKB-KW"/>
</dbReference>
<dbReference type="CDD" id="cd04488">
    <property type="entry name" value="RecG_wedge_OBF"/>
    <property type="match status" value="1"/>
</dbReference>
<dbReference type="PROSITE" id="PS51192">
    <property type="entry name" value="HELICASE_ATP_BIND_1"/>
    <property type="match status" value="1"/>
</dbReference>
<dbReference type="GO" id="GO:0003678">
    <property type="term" value="F:DNA helicase activity"/>
    <property type="evidence" value="ECO:0007669"/>
    <property type="project" value="TreeGrafter"/>
</dbReference>
<gene>
    <name evidence="11" type="ORF">SAMN05421742_103117</name>
</gene>
<dbReference type="InterPro" id="IPR045562">
    <property type="entry name" value="RecG_dom3_C"/>
</dbReference>
<dbReference type="SMART" id="SM00490">
    <property type="entry name" value="HELICc"/>
    <property type="match status" value="1"/>
</dbReference>
<feature type="domain" description="Helicase C-terminal" evidence="10">
    <location>
        <begin position="470"/>
        <end position="626"/>
    </location>
</feature>
<dbReference type="InterPro" id="IPR001650">
    <property type="entry name" value="Helicase_C-like"/>
</dbReference>
<evidence type="ECO:0000259" key="10">
    <source>
        <dbReference type="PROSITE" id="PS51194"/>
    </source>
</evidence>
<dbReference type="SMART" id="SM00487">
    <property type="entry name" value="DEXDc"/>
    <property type="match status" value="1"/>
</dbReference>
<dbReference type="GO" id="GO:0006281">
    <property type="term" value="P:DNA repair"/>
    <property type="evidence" value="ECO:0007669"/>
    <property type="project" value="UniProtKB-KW"/>
</dbReference>
<evidence type="ECO:0000256" key="4">
    <source>
        <dbReference type="ARBA" id="ARBA00022806"/>
    </source>
</evidence>
<proteinExistence type="predicted"/>
<protein>
    <recommendedName>
        <fullName evidence="8">Probable DNA 3'-5' helicase RecG</fullName>
    </recommendedName>
</protein>
<dbReference type="Pfam" id="PF19833">
    <property type="entry name" value="RecG_dom3_C"/>
    <property type="match status" value="1"/>
</dbReference>
<dbReference type="PROSITE" id="PS51194">
    <property type="entry name" value="HELICASE_CTER"/>
    <property type="match status" value="1"/>
</dbReference>
<dbReference type="Gene3D" id="2.40.50.140">
    <property type="entry name" value="Nucleic acid-binding proteins"/>
    <property type="match status" value="1"/>
</dbReference>
<dbReference type="InterPro" id="IPR011545">
    <property type="entry name" value="DEAD/DEAH_box_helicase_dom"/>
</dbReference>
<dbReference type="Gene3D" id="3.40.50.300">
    <property type="entry name" value="P-loop containing nucleotide triphosphate hydrolases"/>
    <property type="match status" value="2"/>
</dbReference>
<evidence type="ECO:0000256" key="7">
    <source>
        <dbReference type="ARBA" id="ARBA00023204"/>
    </source>
</evidence>
<dbReference type="NCBIfam" id="NF008164">
    <property type="entry name" value="PRK10917.1-2"/>
    <property type="match status" value="1"/>
</dbReference>
<keyword evidence="4 11" id="KW-0347">Helicase</keyword>
<evidence type="ECO:0000313" key="11">
    <source>
        <dbReference type="EMBL" id="SDG88375.1"/>
    </source>
</evidence>
<sequence length="700" mass="75114">MRPEVLNPLFAPIDSLPGVGPRLKPAFVRLTGETVRDLLWHLPHGVVDRRLSPALTDAVPGTVVTVEVKVESHHSPAPNSPRSPWRVKVADDTASLDLVFFRASRKWITETLPVGRQVVVSGRVDVYQGRAQMTHPDHIVAPDQADSVRRIEPIYGLGGGITPKVLGKALAGALKRCPELPEWLDPTSRERLGWPAWEAAVRAVHAPVVPEDLEPTTPARQRLAYDELLANQLALMLVRRNLRRRAGRALAGGDAAVDKVLAALPFPLTSAQQRVGAEIAADMASPERMLRLLQGDVGSGKTVVAFLALVRAVACGTQGALMAPTEILARQHLATLEPLAKAAGVRLGLLTGRATAADREATLAALAAGDIDIILGTHALFQPGVTFRDLGLAVIDEQHRFGVHQRVQLSAKGTAASGHHPDVLVMTATPIPRTLTLTAYGDMDVSRLDEKPPGRQKVDTRIIGARRLGEVVAAIGRAVNRGDKVYWVCPAIDGDGLSGTAAVEQRAADLKARSGLRVGLVHGQMKGEDKDRVMADFAGDGLDVLVATTVIEVGVNVPTATVMVVEQAERFGLAQLHQLRGRVGRGKRAATCLLVYGDSLTDSGRVRLETLRRSDDGFEIAETDLALRGGGEVLGTRQSGLPAFRLADLGRDTALLDQARREASYLVEVDPQLEGPRGKALRVLLYLFDRDSATRTLRGG</sequence>
<dbReference type="NCBIfam" id="NF008168">
    <property type="entry name" value="PRK10917.2-2"/>
    <property type="match status" value="1"/>
</dbReference>
<reference evidence="12" key="1">
    <citation type="submission" date="2016-10" db="EMBL/GenBank/DDBJ databases">
        <authorList>
            <person name="Varghese N."/>
            <person name="Submissions S."/>
        </authorList>
    </citation>
    <scope>NUCLEOTIDE SEQUENCE [LARGE SCALE GENOMIC DNA]</scope>
    <source>
        <strain evidence="12">930I</strain>
    </source>
</reference>
<dbReference type="STRING" id="83401.SAMN05421742_103117"/>
<keyword evidence="1" id="KW-0547">Nucleotide-binding</keyword>
<keyword evidence="2" id="KW-0227">DNA damage</keyword>
<dbReference type="GO" id="GO:0016787">
    <property type="term" value="F:hydrolase activity"/>
    <property type="evidence" value="ECO:0007669"/>
    <property type="project" value="UniProtKB-KW"/>
</dbReference>
<dbReference type="PANTHER" id="PTHR47964">
    <property type="entry name" value="ATP-DEPENDENT DNA HELICASE HOMOLOG RECG, CHLOROPLASTIC"/>
    <property type="match status" value="1"/>
</dbReference>
<dbReference type="InterPro" id="IPR033454">
    <property type="entry name" value="RecG_wedge"/>
</dbReference>
<dbReference type="InterPro" id="IPR047112">
    <property type="entry name" value="RecG/Mfd"/>
</dbReference>
<evidence type="ECO:0000256" key="2">
    <source>
        <dbReference type="ARBA" id="ARBA00022763"/>
    </source>
</evidence>
<dbReference type="Pfam" id="PF00271">
    <property type="entry name" value="Helicase_C"/>
    <property type="match status" value="1"/>
</dbReference>
<evidence type="ECO:0000256" key="6">
    <source>
        <dbReference type="ARBA" id="ARBA00023125"/>
    </source>
</evidence>
<dbReference type="CDD" id="cd17992">
    <property type="entry name" value="DEXHc_RecG"/>
    <property type="match status" value="1"/>
</dbReference>
<dbReference type="SUPFAM" id="SSF52540">
    <property type="entry name" value="P-loop containing nucleoside triphosphate hydrolases"/>
    <property type="match status" value="2"/>
</dbReference>
<dbReference type="AlphaFoldDB" id="A0A1G7XVZ2"/>
<evidence type="ECO:0000256" key="8">
    <source>
        <dbReference type="ARBA" id="ARBA00049819"/>
    </source>
</evidence>
<dbReference type="InterPro" id="IPR012340">
    <property type="entry name" value="NA-bd_OB-fold"/>
</dbReference>
<dbReference type="Proteomes" id="UP000217076">
    <property type="component" value="Unassembled WGS sequence"/>
</dbReference>
<evidence type="ECO:0000259" key="9">
    <source>
        <dbReference type="PROSITE" id="PS51192"/>
    </source>
</evidence>
<dbReference type="Pfam" id="PF00270">
    <property type="entry name" value="DEAD"/>
    <property type="match status" value="1"/>
</dbReference>
<keyword evidence="3" id="KW-0378">Hydrolase</keyword>
<dbReference type="PANTHER" id="PTHR47964:SF1">
    <property type="entry name" value="ATP-DEPENDENT DNA HELICASE HOMOLOG RECG, CHLOROPLASTIC"/>
    <property type="match status" value="1"/>
</dbReference>
<dbReference type="SUPFAM" id="SSF50249">
    <property type="entry name" value="Nucleic acid-binding proteins"/>
    <property type="match status" value="1"/>
</dbReference>
<keyword evidence="12" id="KW-1185">Reference proteome</keyword>
<feature type="domain" description="Helicase ATP-binding" evidence="9">
    <location>
        <begin position="282"/>
        <end position="448"/>
    </location>
</feature>
<accession>A0A1G7XVZ2</accession>
<evidence type="ECO:0000256" key="3">
    <source>
        <dbReference type="ARBA" id="ARBA00022801"/>
    </source>
</evidence>
<evidence type="ECO:0000256" key="1">
    <source>
        <dbReference type="ARBA" id="ARBA00022741"/>
    </source>
</evidence>
<keyword evidence="6" id="KW-0238">DNA-binding</keyword>
<dbReference type="GO" id="GO:0003677">
    <property type="term" value="F:DNA binding"/>
    <property type="evidence" value="ECO:0007669"/>
    <property type="project" value="UniProtKB-KW"/>
</dbReference>
<keyword evidence="5" id="KW-0067">ATP-binding</keyword>
<name>A0A1G7XVZ2_9PROT</name>
<evidence type="ECO:0000313" key="12">
    <source>
        <dbReference type="Proteomes" id="UP000217076"/>
    </source>
</evidence>
<dbReference type="RefSeq" id="WP_092616823.1">
    <property type="nucleotide sequence ID" value="NZ_FNCV01000003.1"/>
</dbReference>
<dbReference type="Pfam" id="PF17191">
    <property type="entry name" value="RecG_wedge"/>
    <property type="match status" value="1"/>
</dbReference>
<organism evidence="11 12">
    <name type="scientific">Roseospirillum parvum</name>
    <dbReference type="NCBI Taxonomy" id="83401"/>
    <lineage>
        <taxon>Bacteria</taxon>
        <taxon>Pseudomonadati</taxon>
        <taxon>Pseudomonadota</taxon>
        <taxon>Alphaproteobacteria</taxon>
        <taxon>Rhodospirillales</taxon>
        <taxon>Rhodospirillaceae</taxon>
        <taxon>Roseospirillum</taxon>
    </lineage>
</organism>
<dbReference type="EMBL" id="FNCV01000003">
    <property type="protein sequence ID" value="SDG88375.1"/>
    <property type="molecule type" value="Genomic_DNA"/>
</dbReference>
<dbReference type="InterPro" id="IPR014001">
    <property type="entry name" value="Helicase_ATP-bd"/>
</dbReference>